<dbReference type="SUPFAM" id="SSF57716">
    <property type="entry name" value="Glucocorticoid receptor-like (DNA-binding domain)"/>
    <property type="match status" value="1"/>
</dbReference>
<evidence type="ECO:0000256" key="6">
    <source>
        <dbReference type="ARBA" id="ARBA00023242"/>
    </source>
</evidence>
<dbReference type="GO" id="GO:0042805">
    <property type="term" value="F:actinin binding"/>
    <property type="evidence" value="ECO:0007669"/>
    <property type="project" value="TreeGrafter"/>
</dbReference>
<dbReference type="SMART" id="SM00132">
    <property type="entry name" value="LIM"/>
    <property type="match status" value="1"/>
</dbReference>
<reference evidence="9" key="1">
    <citation type="journal article" date="2015" name="J. Proteomics">
        <title>Unique diversity of the venom peptides from the scorpion Androctonus bicolor revealed by transcriptomic and proteomic analysis.</title>
        <authorList>
            <person name="Zhang L."/>
            <person name="Shi W."/>
            <person name="Zeng X.C."/>
            <person name="Ge F."/>
            <person name="Yang M."/>
            <person name="Nie Y."/>
            <person name="Bao A."/>
            <person name="Wu S."/>
            <person name="E G."/>
        </authorList>
    </citation>
    <scope>NUCLEOTIDE SEQUENCE</scope>
</reference>
<organism evidence="9">
    <name type="scientific">Androctonus bicolor</name>
    <dbReference type="NCBI Taxonomy" id="748906"/>
    <lineage>
        <taxon>Eukaryota</taxon>
        <taxon>Metazoa</taxon>
        <taxon>Ecdysozoa</taxon>
        <taxon>Arthropoda</taxon>
        <taxon>Chelicerata</taxon>
        <taxon>Arachnida</taxon>
        <taxon>Scorpiones</taxon>
        <taxon>Buthida</taxon>
        <taxon>Buthoidea</taxon>
        <taxon>Buthidae</taxon>
        <taxon>Androctonus</taxon>
    </lineage>
</organism>
<dbReference type="GO" id="GO:0045214">
    <property type="term" value="P:sarcomere organization"/>
    <property type="evidence" value="ECO:0007669"/>
    <property type="project" value="TreeGrafter"/>
</dbReference>
<accession>A0A0K0LCM8</accession>
<dbReference type="EMBL" id="KJ787612">
    <property type="protein sequence ID" value="AIX87803.1"/>
    <property type="molecule type" value="mRNA"/>
</dbReference>
<evidence type="ECO:0000259" key="8">
    <source>
        <dbReference type="PROSITE" id="PS50023"/>
    </source>
</evidence>
<evidence type="ECO:0000256" key="5">
    <source>
        <dbReference type="ARBA" id="ARBA00023038"/>
    </source>
</evidence>
<dbReference type="PANTHER" id="PTHR24215:SF35">
    <property type="entry name" value="MUSCLE LIM PROTEIN MLP84B"/>
    <property type="match status" value="1"/>
</dbReference>
<dbReference type="GO" id="GO:0030018">
    <property type="term" value="C:Z disc"/>
    <property type="evidence" value="ECO:0007669"/>
    <property type="project" value="TreeGrafter"/>
</dbReference>
<dbReference type="AlphaFoldDB" id="A0A0K0LCM8"/>
<evidence type="ECO:0000256" key="1">
    <source>
        <dbReference type="ARBA" id="ARBA00004123"/>
    </source>
</evidence>
<dbReference type="PANTHER" id="PTHR24215">
    <property type="entry name" value="RHO-GTPASE-ACTIVATING PROTEIN LRG1"/>
    <property type="match status" value="1"/>
</dbReference>
<dbReference type="PROSITE" id="PS50023">
    <property type="entry name" value="LIM_DOMAIN_2"/>
    <property type="match status" value="1"/>
</dbReference>
<sequence>MPFKPVEQAKCPKCGKSVYAAEEMLAAGQKWHKTCFKCGLCIRGWTVQMLLNTEVNCSVNNVTEGNSVLKVMASEAELVVLVWIKANIWATLNVQPTSHSTPIITRFFCLTVLCITV</sequence>
<feature type="domain" description="LIM zinc-binding" evidence="8">
    <location>
        <begin position="9"/>
        <end position="74"/>
    </location>
</feature>
<evidence type="ECO:0000313" key="9">
    <source>
        <dbReference type="EMBL" id="AIX87803.1"/>
    </source>
</evidence>
<dbReference type="GO" id="GO:0005634">
    <property type="term" value="C:nucleus"/>
    <property type="evidence" value="ECO:0007669"/>
    <property type="project" value="UniProtKB-SubCell"/>
</dbReference>
<dbReference type="GO" id="GO:0046872">
    <property type="term" value="F:metal ion binding"/>
    <property type="evidence" value="ECO:0007669"/>
    <property type="project" value="UniProtKB-KW"/>
</dbReference>
<keyword evidence="3" id="KW-0677">Repeat</keyword>
<dbReference type="InterPro" id="IPR001781">
    <property type="entry name" value="Znf_LIM"/>
</dbReference>
<evidence type="ECO:0000256" key="7">
    <source>
        <dbReference type="PROSITE-ProRule" id="PRU00125"/>
    </source>
</evidence>
<name>A0A0K0LCM8_9SCOR</name>
<proteinExistence type="evidence at transcript level"/>
<keyword evidence="6" id="KW-0539">Nucleus</keyword>
<keyword evidence="2 7" id="KW-0479">Metal-binding</keyword>
<dbReference type="Gene3D" id="2.10.110.10">
    <property type="entry name" value="Cysteine Rich Protein"/>
    <property type="match status" value="1"/>
</dbReference>
<evidence type="ECO:0000256" key="3">
    <source>
        <dbReference type="ARBA" id="ARBA00022737"/>
    </source>
</evidence>
<dbReference type="GO" id="GO:0008307">
    <property type="term" value="F:structural constituent of muscle"/>
    <property type="evidence" value="ECO:0007669"/>
    <property type="project" value="TreeGrafter"/>
</dbReference>
<keyword evidence="4 7" id="KW-0862">Zinc</keyword>
<evidence type="ECO:0000256" key="2">
    <source>
        <dbReference type="ARBA" id="ARBA00022723"/>
    </source>
</evidence>
<keyword evidence="5 7" id="KW-0440">LIM domain</keyword>
<evidence type="ECO:0000256" key="4">
    <source>
        <dbReference type="ARBA" id="ARBA00022833"/>
    </source>
</evidence>
<dbReference type="Pfam" id="PF00412">
    <property type="entry name" value="LIM"/>
    <property type="match status" value="1"/>
</dbReference>
<comment type="subcellular location">
    <subcellularLocation>
        <location evidence="1">Nucleus</location>
    </subcellularLocation>
</comment>
<dbReference type="GO" id="GO:0060537">
    <property type="term" value="P:muscle tissue development"/>
    <property type="evidence" value="ECO:0007669"/>
    <property type="project" value="TreeGrafter"/>
</dbReference>
<protein>
    <submittedName>
        <fullName evidence="9">Cellular protein AbCp-57</fullName>
    </submittedName>
</protein>